<evidence type="ECO:0000313" key="4">
    <source>
        <dbReference type="Proteomes" id="UP001501752"/>
    </source>
</evidence>
<feature type="domain" description="Choice-of-anchor A" evidence="2">
    <location>
        <begin position="39"/>
        <end position="98"/>
    </location>
</feature>
<sequence length="135" mass="14700">MLPPRHRAGRSTHGGVPAHAHIRIRRRPGARRFAGPRRARRGRPIDFAAEFTELRAASAELARAQTAGVQLKVTGTRLTLTGTDAALDSFVLPAAQLSVLAPAGHHDHDHDDGRGPGVHRRERDRLRGATQARVK</sequence>
<evidence type="ECO:0000259" key="2">
    <source>
        <dbReference type="Pfam" id="PF20597"/>
    </source>
</evidence>
<evidence type="ECO:0000256" key="1">
    <source>
        <dbReference type="SAM" id="MobiDB-lite"/>
    </source>
</evidence>
<reference evidence="4" key="1">
    <citation type="journal article" date="2019" name="Int. J. Syst. Evol. Microbiol.">
        <title>The Global Catalogue of Microorganisms (GCM) 10K type strain sequencing project: providing services to taxonomists for standard genome sequencing and annotation.</title>
        <authorList>
            <consortium name="The Broad Institute Genomics Platform"/>
            <consortium name="The Broad Institute Genome Sequencing Center for Infectious Disease"/>
            <person name="Wu L."/>
            <person name="Ma J."/>
        </authorList>
    </citation>
    <scope>NUCLEOTIDE SEQUENCE [LARGE SCALE GENOMIC DNA]</scope>
    <source>
        <strain evidence="4">JCM 13006</strain>
    </source>
</reference>
<keyword evidence="4" id="KW-1185">Reference proteome</keyword>
<protein>
    <recommendedName>
        <fullName evidence="2">Choice-of-anchor A domain-containing protein</fullName>
    </recommendedName>
</protein>
<accession>A0ABP9E5X9</accession>
<dbReference type="EMBL" id="BAABIS010000001">
    <property type="protein sequence ID" value="GAA4868138.1"/>
    <property type="molecule type" value="Genomic_DNA"/>
</dbReference>
<dbReference type="Pfam" id="PF20597">
    <property type="entry name" value="pAdhesive_15"/>
    <property type="match status" value="1"/>
</dbReference>
<name>A0ABP9E5X9_9ACTN</name>
<feature type="compositionally biased region" description="Basic and acidic residues" evidence="1">
    <location>
        <begin position="104"/>
        <end position="127"/>
    </location>
</feature>
<evidence type="ECO:0000313" key="3">
    <source>
        <dbReference type="EMBL" id="GAA4868138.1"/>
    </source>
</evidence>
<comment type="caution">
    <text evidence="3">The sequence shown here is derived from an EMBL/GenBank/DDBJ whole genome shotgun (WGS) entry which is preliminary data.</text>
</comment>
<dbReference type="Proteomes" id="UP001501752">
    <property type="component" value="Unassembled WGS sequence"/>
</dbReference>
<proteinExistence type="predicted"/>
<gene>
    <name evidence="3" type="ORF">GCM10023235_53460</name>
</gene>
<feature type="region of interest" description="Disordered" evidence="1">
    <location>
        <begin position="101"/>
        <end position="135"/>
    </location>
</feature>
<dbReference type="InterPro" id="IPR026588">
    <property type="entry name" value="Choice_anch_A"/>
</dbReference>
<dbReference type="NCBIfam" id="TIGR04215">
    <property type="entry name" value="choice_anch_A"/>
    <property type="match status" value="1"/>
</dbReference>
<organism evidence="3 4">
    <name type="scientific">Kitasatospora terrestris</name>
    <dbReference type="NCBI Taxonomy" id="258051"/>
    <lineage>
        <taxon>Bacteria</taxon>
        <taxon>Bacillati</taxon>
        <taxon>Actinomycetota</taxon>
        <taxon>Actinomycetes</taxon>
        <taxon>Kitasatosporales</taxon>
        <taxon>Streptomycetaceae</taxon>
        <taxon>Kitasatospora</taxon>
    </lineage>
</organism>
<dbReference type="RefSeq" id="WP_345699417.1">
    <property type="nucleotide sequence ID" value="NZ_BAABIS010000001.1"/>
</dbReference>